<proteinExistence type="predicted"/>
<gene>
    <name evidence="2" type="ORF">CAN33_009285</name>
</gene>
<name>A0A505ID17_ASPNG</name>
<evidence type="ECO:0000313" key="3">
    <source>
        <dbReference type="Proteomes" id="UP000197666"/>
    </source>
</evidence>
<dbReference type="VEuPathDB" id="FungiDB:ASPNIDRAFT2_1144397"/>
<dbReference type="EMBL" id="NKJJ02000003">
    <property type="protein sequence ID" value="TPR09458.1"/>
    <property type="molecule type" value="Genomic_DNA"/>
</dbReference>
<evidence type="ECO:0000313" key="2">
    <source>
        <dbReference type="EMBL" id="TPR09458.1"/>
    </source>
</evidence>
<comment type="caution">
    <text evidence="2">The sequence shown here is derived from an EMBL/GenBank/DDBJ whole genome shotgun (WGS) entry which is preliminary data.</text>
</comment>
<protein>
    <submittedName>
        <fullName evidence="2">FAD binding domain family protein</fullName>
    </submittedName>
</protein>
<dbReference type="Proteomes" id="UP000197666">
    <property type="component" value="Unassembled WGS sequence"/>
</dbReference>
<dbReference type="VEuPathDB" id="FungiDB:ATCC64974_59950"/>
<dbReference type="VEuPathDB" id="FungiDB:M747DRAFT_291851"/>
<dbReference type="AlphaFoldDB" id="A0A505ID17"/>
<dbReference type="VEuPathDB" id="FungiDB:An02g01255"/>
<evidence type="ECO:0000256" key="1">
    <source>
        <dbReference type="SAM" id="MobiDB-lite"/>
    </source>
</evidence>
<sequence length="294" mass="33348">MASYHRVLGVFGKSVKDKTLECDCDIHPWEIKINGEQWPGKIRLIGFVDVFFLFSYSANARFEKGIIVYKERYDLEKLLQQSDEARAEAGEKTSKEDLENSSEEYSDTSATPETLLSRLPCHESKEGVIQTEVVELGRETPSSSSQSEIQQGMLHTVFHIRKRTTTDQPTKDDKRLDRLKFGNTTLYKVRSLGHEVGLKNRYPVSSIQEWTIEINKPYHRALRRRIKRAIKEHTTTELLEDVVRCGFISHGQMAGHVLSKYLVGGVLDDTLTKYVEGLAVGNGAGRVPLANQGY</sequence>
<accession>A0A505ID17</accession>
<organism evidence="2 3">
    <name type="scientific">Aspergillus niger</name>
    <dbReference type="NCBI Taxonomy" id="5061"/>
    <lineage>
        <taxon>Eukaryota</taxon>
        <taxon>Fungi</taxon>
        <taxon>Dikarya</taxon>
        <taxon>Ascomycota</taxon>
        <taxon>Pezizomycotina</taxon>
        <taxon>Eurotiomycetes</taxon>
        <taxon>Eurotiomycetidae</taxon>
        <taxon>Eurotiales</taxon>
        <taxon>Aspergillaceae</taxon>
        <taxon>Aspergillus</taxon>
        <taxon>Aspergillus subgen. Circumdati</taxon>
    </lineage>
</organism>
<feature type="compositionally biased region" description="Basic and acidic residues" evidence="1">
    <location>
        <begin position="84"/>
        <end position="98"/>
    </location>
</feature>
<reference evidence="3" key="1">
    <citation type="submission" date="2018-10" db="EMBL/GenBank/DDBJ databases">
        <title>FDA dAtabase for Regulatory Grade micrObial Sequences (FDA-ARGOS): Supporting development and validation of Infectious Disease Dx tests.</title>
        <authorList>
            <person name="Kerrigan L."/>
            <person name="Tallon L."/>
            <person name="Sadzewicz L."/>
            <person name="Sengamalay N."/>
            <person name="Ott S."/>
            <person name="Godinez A."/>
            <person name="Nagaraj S."/>
            <person name="Vavikolanu K."/>
            <person name="Nadendla S."/>
            <person name="George J."/>
            <person name="Sichtig H."/>
        </authorList>
    </citation>
    <scope>NUCLEOTIDE SEQUENCE [LARGE SCALE GENOMIC DNA]</scope>
    <source>
        <strain evidence="3">FDAARGOS_311</strain>
    </source>
</reference>
<feature type="region of interest" description="Disordered" evidence="1">
    <location>
        <begin position="84"/>
        <end position="117"/>
    </location>
</feature>